<name>A0A402B856_9CHLR</name>
<evidence type="ECO:0000313" key="2">
    <source>
        <dbReference type="Proteomes" id="UP000287171"/>
    </source>
</evidence>
<dbReference type="RefSeq" id="WP_126627919.1">
    <property type="nucleotide sequence ID" value="NZ_BIFT01000001.1"/>
</dbReference>
<dbReference type="Proteomes" id="UP000287171">
    <property type="component" value="Unassembled WGS sequence"/>
</dbReference>
<dbReference type="AlphaFoldDB" id="A0A402B856"/>
<proteinExistence type="predicted"/>
<keyword evidence="2" id="KW-1185">Reference proteome</keyword>
<gene>
    <name evidence="1" type="ORF">KDA_30770</name>
</gene>
<comment type="caution">
    <text evidence="1">The sequence shown here is derived from an EMBL/GenBank/DDBJ whole genome shotgun (WGS) entry which is preliminary data.</text>
</comment>
<dbReference type="OrthoDB" id="162900at2"/>
<evidence type="ECO:0000313" key="1">
    <source>
        <dbReference type="EMBL" id="GCE27593.1"/>
    </source>
</evidence>
<organism evidence="1 2">
    <name type="scientific">Dictyobacter alpinus</name>
    <dbReference type="NCBI Taxonomy" id="2014873"/>
    <lineage>
        <taxon>Bacteria</taxon>
        <taxon>Bacillati</taxon>
        <taxon>Chloroflexota</taxon>
        <taxon>Ktedonobacteria</taxon>
        <taxon>Ktedonobacterales</taxon>
        <taxon>Dictyobacteraceae</taxon>
        <taxon>Dictyobacter</taxon>
    </lineage>
</organism>
<protein>
    <submittedName>
        <fullName evidence="1">Uncharacterized protein</fullName>
    </submittedName>
</protein>
<reference evidence="2" key="1">
    <citation type="submission" date="2018-12" db="EMBL/GenBank/DDBJ databases">
        <title>Tengunoibacter tsumagoiensis gen. nov., sp. nov., Dictyobacter kobayashii sp. nov., D. alpinus sp. nov., and D. joshuensis sp. nov. and description of Dictyobacteraceae fam. nov. within the order Ktedonobacterales isolated from Tengu-no-mugimeshi.</title>
        <authorList>
            <person name="Wang C.M."/>
            <person name="Zheng Y."/>
            <person name="Sakai Y."/>
            <person name="Toyoda A."/>
            <person name="Minakuchi Y."/>
            <person name="Abe K."/>
            <person name="Yokota A."/>
            <person name="Yabe S."/>
        </authorList>
    </citation>
    <scope>NUCLEOTIDE SEQUENCE [LARGE SCALE GENOMIC DNA]</scope>
    <source>
        <strain evidence="2">Uno16</strain>
    </source>
</reference>
<dbReference type="EMBL" id="BIFT01000001">
    <property type="protein sequence ID" value="GCE27593.1"/>
    <property type="molecule type" value="Genomic_DNA"/>
</dbReference>
<sequence length="153" mass="17445">MEERQDEVLLGKGIKRWPVELAETLLDNPLSWGPPTYALGIGYVDDPKPEDQYDGFIQLAMCVDGAYNRHSEAGQWANPILRQVKVKASYEELSTQDLLDVVFLVCRGERFCDGLIRQHEPQLRAIIQEVVRRIHSDVPPVFTVQKSHNSRST</sequence>
<accession>A0A402B856</accession>